<gene>
    <name evidence="4" type="ORF">SAMN05216564_101614</name>
</gene>
<dbReference type="EMBL" id="FNPC01000001">
    <property type="protein sequence ID" value="SDX82681.1"/>
    <property type="molecule type" value="Genomic_DNA"/>
</dbReference>
<dbReference type="GO" id="GO:0008299">
    <property type="term" value="P:isoprenoid biosynthetic process"/>
    <property type="evidence" value="ECO:0007669"/>
    <property type="project" value="UniProtKB-KW"/>
</dbReference>
<evidence type="ECO:0000256" key="2">
    <source>
        <dbReference type="SAM" id="MobiDB-lite"/>
    </source>
</evidence>
<dbReference type="Gene3D" id="3.40.47.10">
    <property type="match status" value="1"/>
</dbReference>
<dbReference type="AlphaFoldDB" id="A0A1H3EV89"/>
<dbReference type="PANTHER" id="PTHR34075">
    <property type="entry name" value="BLR3430 PROTEIN"/>
    <property type="match status" value="1"/>
</dbReference>
<dbReference type="Pfam" id="PF12172">
    <property type="entry name" value="zf-ChsH2"/>
    <property type="match status" value="1"/>
</dbReference>
<proteinExistence type="predicted"/>
<feature type="region of interest" description="Disordered" evidence="2">
    <location>
        <begin position="80"/>
        <end position="102"/>
    </location>
</feature>
<dbReference type="Gene3D" id="6.10.30.10">
    <property type="match status" value="1"/>
</dbReference>
<evidence type="ECO:0000256" key="1">
    <source>
        <dbReference type="ARBA" id="ARBA00023229"/>
    </source>
</evidence>
<dbReference type="SUPFAM" id="SSF53901">
    <property type="entry name" value="Thiolase-like"/>
    <property type="match status" value="2"/>
</dbReference>
<dbReference type="GO" id="GO:0016746">
    <property type="term" value="F:acyltransferase activity"/>
    <property type="evidence" value="ECO:0007669"/>
    <property type="project" value="InterPro"/>
</dbReference>
<feature type="compositionally biased region" description="Acidic residues" evidence="2">
    <location>
        <begin position="81"/>
        <end position="91"/>
    </location>
</feature>
<dbReference type="SUPFAM" id="SSF50249">
    <property type="entry name" value="Nucleic acid-binding proteins"/>
    <property type="match status" value="1"/>
</dbReference>
<reference evidence="5" key="1">
    <citation type="submission" date="2016-10" db="EMBL/GenBank/DDBJ databases">
        <authorList>
            <person name="Varghese N."/>
            <person name="Submissions S."/>
        </authorList>
    </citation>
    <scope>NUCLEOTIDE SEQUENCE [LARGE SCALE GENOMIC DNA]</scope>
    <source>
        <strain evidence="5">DC30,IBRC 10041,KCTC 4046</strain>
    </source>
</reference>
<feature type="domain" description="ChsH2 rubredoxin-like zinc ribbon" evidence="3">
    <location>
        <begin position="401"/>
        <end position="430"/>
    </location>
</feature>
<dbReference type="PANTHER" id="PTHR34075:SF5">
    <property type="entry name" value="BLR3430 PROTEIN"/>
    <property type="match status" value="1"/>
</dbReference>
<accession>A0A1H3EV89</accession>
<sequence>MSADRDDAADIAADGGSAPDADAVGIETAAIRLPEYRLSSEAIAEAWGTSHAPGVERKAVAGADEDALTMAVAAAERVLADEADGTTDGDDGTASPGAVDPDRVDLVVTATTTPPMEEGEFTPRLVRALGLPADVATATVGGSTAAGGEALARGLEAAASRTALVVVSDCPAGDPAETDHPMGAGAAAFVLSSDPAVAVGEPAWHVEEYPGIRHRERGAETVDTLDITTYQRTAIRESISAATESLALDADGVLDAESLAAVDAAAVHQPDGSIPYRATGDLPFDPGTVQAGTVADRIGDAGAATVPIGLLAAVADANVESDGAESGDADRRSVAAFFGGGTAVSLACRGTLSVAGVEELDGGESITYDEYLRKRGTIVDGDIAGGGAHVSLPNWQNSLDQRYRLVAGRCPECGGVTFPPTGACRECHERVTFEEFEAPRTGTVRAVTVIGQGGAPPEFAGHQQRDGAYGVAIVDLGAGDDEITLPGQLTDADPNAVEVGDTVTATVRRIYEQEGVPRYGVKFVPEAEAE</sequence>
<keyword evidence="5" id="KW-1185">Reference proteome</keyword>
<dbReference type="InterPro" id="IPR012340">
    <property type="entry name" value="NA-bd_OB-fold"/>
</dbReference>
<dbReference type="InterPro" id="IPR016039">
    <property type="entry name" value="Thiolase-like"/>
</dbReference>
<dbReference type="InterPro" id="IPR052513">
    <property type="entry name" value="Thioester_dehydratase-like"/>
</dbReference>
<dbReference type="Proteomes" id="UP000199079">
    <property type="component" value="Unassembled WGS sequence"/>
</dbReference>
<evidence type="ECO:0000313" key="5">
    <source>
        <dbReference type="Proteomes" id="UP000199079"/>
    </source>
</evidence>
<name>A0A1H3EV89_9EURY</name>
<feature type="region of interest" description="Disordered" evidence="2">
    <location>
        <begin position="1"/>
        <end position="21"/>
    </location>
</feature>
<organism evidence="4 5">
    <name type="scientific">Halopenitus persicus</name>
    <dbReference type="NCBI Taxonomy" id="1048396"/>
    <lineage>
        <taxon>Archaea</taxon>
        <taxon>Methanobacteriati</taxon>
        <taxon>Methanobacteriota</taxon>
        <taxon>Stenosarchaea group</taxon>
        <taxon>Halobacteria</taxon>
        <taxon>Halobacteriales</taxon>
        <taxon>Haloferacaceae</taxon>
        <taxon>Halopenitus</taxon>
    </lineage>
</organism>
<dbReference type="OrthoDB" id="9573at2157"/>
<keyword evidence="1" id="KW-0414">Isoprene biosynthesis</keyword>
<evidence type="ECO:0000313" key="4">
    <source>
        <dbReference type="EMBL" id="SDX82681.1"/>
    </source>
</evidence>
<dbReference type="RefSeq" id="WP_092730703.1">
    <property type="nucleotide sequence ID" value="NZ_FNPC01000001.1"/>
</dbReference>
<feature type="compositionally biased region" description="Low complexity" evidence="2">
    <location>
        <begin position="10"/>
        <end position="21"/>
    </location>
</feature>
<protein>
    <recommendedName>
        <fullName evidence="3">ChsH2 rubredoxin-like zinc ribbon domain-containing protein</fullName>
    </recommendedName>
</protein>
<evidence type="ECO:0000259" key="3">
    <source>
        <dbReference type="Pfam" id="PF12172"/>
    </source>
</evidence>
<dbReference type="InterPro" id="IPR022002">
    <property type="entry name" value="ChsH2_Znr"/>
</dbReference>